<proteinExistence type="predicted"/>
<evidence type="ECO:0000313" key="2">
    <source>
        <dbReference type="Proteomes" id="UP001314170"/>
    </source>
</evidence>
<organism evidence="1 2">
    <name type="scientific">Dovyalis caffra</name>
    <dbReference type="NCBI Taxonomy" id="77055"/>
    <lineage>
        <taxon>Eukaryota</taxon>
        <taxon>Viridiplantae</taxon>
        <taxon>Streptophyta</taxon>
        <taxon>Embryophyta</taxon>
        <taxon>Tracheophyta</taxon>
        <taxon>Spermatophyta</taxon>
        <taxon>Magnoliopsida</taxon>
        <taxon>eudicotyledons</taxon>
        <taxon>Gunneridae</taxon>
        <taxon>Pentapetalae</taxon>
        <taxon>rosids</taxon>
        <taxon>fabids</taxon>
        <taxon>Malpighiales</taxon>
        <taxon>Salicaceae</taxon>
        <taxon>Flacourtieae</taxon>
        <taxon>Dovyalis</taxon>
    </lineage>
</organism>
<accession>A0AAV1R499</accession>
<name>A0AAV1R499_9ROSI</name>
<dbReference type="AlphaFoldDB" id="A0AAV1R499"/>
<dbReference type="Proteomes" id="UP001314170">
    <property type="component" value="Unassembled WGS sequence"/>
</dbReference>
<sequence length="50" mass="6023">MRATRDRGYNFCGRDQRLMLDVLKLVSYANLHNEEEERYKQQNLGLFSRS</sequence>
<keyword evidence="2" id="KW-1185">Reference proteome</keyword>
<comment type="caution">
    <text evidence="1">The sequence shown here is derived from an EMBL/GenBank/DDBJ whole genome shotgun (WGS) entry which is preliminary data.</text>
</comment>
<dbReference type="EMBL" id="CAWUPB010000870">
    <property type="protein sequence ID" value="CAK7327843.1"/>
    <property type="molecule type" value="Genomic_DNA"/>
</dbReference>
<reference evidence="1 2" key="1">
    <citation type="submission" date="2024-01" db="EMBL/GenBank/DDBJ databases">
        <authorList>
            <person name="Waweru B."/>
        </authorList>
    </citation>
    <scope>NUCLEOTIDE SEQUENCE [LARGE SCALE GENOMIC DNA]</scope>
</reference>
<evidence type="ECO:0000313" key="1">
    <source>
        <dbReference type="EMBL" id="CAK7327843.1"/>
    </source>
</evidence>
<protein>
    <submittedName>
        <fullName evidence="1">Uncharacterized protein</fullName>
    </submittedName>
</protein>
<gene>
    <name evidence="1" type="ORF">DCAF_LOCUS5561</name>
</gene>